<evidence type="ECO:0000313" key="1">
    <source>
        <dbReference type="EMBL" id="KAK0653052.1"/>
    </source>
</evidence>
<organism evidence="1 2">
    <name type="scientific">Cercophora newfieldiana</name>
    <dbReference type="NCBI Taxonomy" id="92897"/>
    <lineage>
        <taxon>Eukaryota</taxon>
        <taxon>Fungi</taxon>
        <taxon>Dikarya</taxon>
        <taxon>Ascomycota</taxon>
        <taxon>Pezizomycotina</taxon>
        <taxon>Sordariomycetes</taxon>
        <taxon>Sordariomycetidae</taxon>
        <taxon>Sordariales</taxon>
        <taxon>Lasiosphaeriaceae</taxon>
        <taxon>Cercophora</taxon>
    </lineage>
</organism>
<reference evidence="1" key="1">
    <citation type="submission" date="2023-06" db="EMBL/GenBank/DDBJ databases">
        <title>Genome-scale phylogeny and comparative genomics of the fungal order Sordariales.</title>
        <authorList>
            <consortium name="Lawrence Berkeley National Laboratory"/>
            <person name="Hensen N."/>
            <person name="Bonometti L."/>
            <person name="Westerberg I."/>
            <person name="Brannstrom I.O."/>
            <person name="Guillou S."/>
            <person name="Cros-Aarteil S."/>
            <person name="Calhoun S."/>
            <person name="Haridas S."/>
            <person name="Kuo A."/>
            <person name="Mondo S."/>
            <person name="Pangilinan J."/>
            <person name="Riley R."/>
            <person name="Labutti K."/>
            <person name="Andreopoulos B."/>
            <person name="Lipzen A."/>
            <person name="Chen C."/>
            <person name="Yanf M."/>
            <person name="Daum C."/>
            <person name="Ng V."/>
            <person name="Clum A."/>
            <person name="Steindorff A."/>
            <person name="Ohm R."/>
            <person name="Martin F."/>
            <person name="Silar P."/>
            <person name="Natvig D."/>
            <person name="Lalanne C."/>
            <person name="Gautier V."/>
            <person name="Ament-Velasquez S.L."/>
            <person name="Kruys A."/>
            <person name="Hutchinson M.I."/>
            <person name="Powell A.J."/>
            <person name="Barry K."/>
            <person name="Miller A.N."/>
            <person name="Grigoriev I.V."/>
            <person name="Debuchy R."/>
            <person name="Gladieux P."/>
            <person name="Thoren M.H."/>
            <person name="Johannesson H."/>
        </authorList>
    </citation>
    <scope>NUCLEOTIDE SEQUENCE</scope>
    <source>
        <strain evidence="1">SMH2532-1</strain>
    </source>
</reference>
<dbReference type="Proteomes" id="UP001174936">
    <property type="component" value="Unassembled WGS sequence"/>
</dbReference>
<dbReference type="EMBL" id="JAULSV010000002">
    <property type="protein sequence ID" value="KAK0653052.1"/>
    <property type="molecule type" value="Genomic_DNA"/>
</dbReference>
<evidence type="ECO:0000313" key="2">
    <source>
        <dbReference type="Proteomes" id="UP001174936"/>
    </source>
</evidence>
<sequence>MQKITPAIQVQQAALLTGMSYLFSPTAQGHPLPPTPPGYQRFTHEDQSKLLGGPGRASYYRAVASVFAHSASLLNPRSPTAKAIRAASESREDRVGRACPDTGAVPFPAPVAEGGGFVPAICCFCRCATGQAAKWHPRLRVLGALSCRSWLPAGLAAGSTRGRGIRASS</sequence>
<accession>A0AA39YK59</accession>
<dbReference type="AlphaFoldDB" id="A0AA39YK59"/>
<proteinExistence type="predicted"/>
<gene>
    <name evidence="1" type="ORF">B0T16DRAFT_110508</name>
</gene>
<keyword evidence="2" id="KW-1185">Reference proteome</keyword>
<comment type="caution">
    <text evidence="1">The sequence shown here is derived from an EMBL/GenBank/DDBJ whole genome shotgun (WGS) entry which is preliminary data.</text>
</comment>
<name>A0AA39YK59_9PEZI</name>
<protein>
    <submittedName>
        <fullName evidence="1">Uncharacterized protein</fullName>
    </submittedName>
</protein>